<gene>
    <name evidence="1" type="ORF">SSPO_003480</name>
</gene>
<accession>A0A499UD10</accession>
<dbReference type="EMBL" id="AP019620">
    <property type="protein sequence ID" value="BBJ37630.1"/>
    <property type="molecule type" value="Genomic_DNA"/>
</dbReference>
<evidence type="ECO:0000313" key="1">
    <source>
        <dbReference type="EMBL" id="BBJ37630.1"/>
    </source>
</evidence>
<sequence>MAREKPVALECGDKDMAIPLSRRTLLGLAAGVPVSAALAACGSSGPSKSGGGATYWYLNGQPQEGVRAGAVDAFNKAHPKEQIKDTTFQNDAYKTKIKTAIGAGQAPTLIWGWGGGTLRTYVKAGQVEDLTSWFDEHSEVKKRLFPSSFAAATVDGKIYAMPCETVQPIILYYNRKVFDQVGVKPPKSWDDIMALVPKFNAKGIAPFSLGGQSRWTNMMWLEFLFDRIGGPEVFQAIIEGEKNAWSNPHAITALNKVQELVKAHGFIKGFSSITADSNADQALLYTGKAAMMLHGAWSYGIQQADGGDFVSSGALGYMTFPPVEGGKGDLSNTVGNPAQYLSISSKASAEQKKIAKDFLATGVLQDDEAKKWIDNGSVPIRLGTENLLADSKSADFLQFTYDIASKAKAFGQSWDQALSPTAAETLLDNIVKLFQLSISPERFARNLNAVTGK</sequence>
<dbReference type="AlphaFoldDB" id="A0A499UD10"/>
<proteinExistence type="predicted"/>
<dbReference type="SUPFAM" id="SSF53850">
    <property type="entry name" value="Periplasmic binding protein-like II"/>
    <property type="match status" value="1"/>
</dbReference>
<dbReference type="Gene3D" id="3.40.190.10">
    <property type="entry name" value="Periplasmic binding protein-like II"/>
    <property type="match status" value="2"/>
</dbReference>
<dbReference type="InterPro" id="IPR050490">
    <property type="entry name" value="Bact_solute-bd_prot1"/>
</dbReference>
<reference evidence="1 2" key="1">
    <citation type="journal article" date="2020" name="Int. J. Syst. Evol. Microbiol.">
        <title>Reclassification of Streptomyces castelarensis and Streptomyces sporoclivatus as later heterotypic synonyms of Streptomyces antimycoticus.</title>
        <authorList>
            <person name="Komaki H."/>
            <person name="Tamura T."/>
        </authorList>
    </citation>
    <scope>NUCLEOTIDE SEQUENCE [LARGE SCALE GENOMIC DNA]</scope>
    <source>
        <strain evidence="1 2">NBRC 100767</strain>
    </source>
</reference>
<protein>
    <submittedName>
        <fullName evidence="1">Solute-binding protein</fullName>
    </submittedName>
</protein>
<evidence type="ECO:0000313" key="2">
    <source>
        <dbReference type="Proteomes" id="UP000463951"/>
    </source>
</evidence>
<organism evidence="1 2">
    <name type="scientific">Streptomyces antimycoticus</name>
    <dbReference type="NCBI Taxonomy" id="68175"/>
    <lineage>
        <taxon>Bacteria</taxon>
        <taxon>Bacillati</taxon>
        <taxon>Actinomycetota</taxon>
        <taxon>Actinomycetes</taxon>
        <taxon>Kitasatosporales</taxon>
        <taxon>Streptomycetaceae</taxon>
        <taxon>Streptomyces</taxon>
        <taxon>Streptomyces violaceusniger group</taxon>
    </lineage>
</organism>
<dbReference type="PANTHER" id="PTHR43649:SF14">
    <property type="entry name" value="BLR3389 PROTEIN"/>
    <property type="match status" value="1"/>
</dbReference>
<name>A0A499UD10_9ACTN</name>
<dbReference type="InterPro" id="IPR006059">
    <property type="entry name" value="SBP"/>
</dbReference>
<dbReference type="Proteomes" id="UP000463951">
    <property type="component" value="Chromosome"/>
</dbReference>
<dbReference type="Pfam" id="PF01547">
    <property type="entry name" value="SBP_bac_1"/>
    <property type="match status" value="1"/>
</dbReference>
<dbReference type="PROSITE" id="PS51318">
    <property type="entry name" value="TAT"/>
    <property type="match status" value="1"/>
</dbReference>
<dbReference type="InterPro" id="IPR006311">
    <property type="entry name" value="TAT_signal"/>
</dbReference>
<dbReference type="PANTHER" id="PTHR43649">
    <property type="entry name" value="ARABINOSE-BINDING PROTEIN-RELATED"/>
    <property type="match status" value="1"/>
</dbReference>